<comment type="caution">
    <text evidence="2">The sequence shown here is derived from an EMBL/GenBank/DDBJ whole genome shotgun (WGS) entry which is preliminary data.</text>
</comment>
<dbReference type="Proteomes" id="UP001234178">
    <property type="component" value="Unassembled WGS sequence"/>
</dbReference>
<proteinExistence type="predicted"/>
<dbReference type="EMBL" id="JAOYFB010000040">
    <property type="protein sequence ID" value="KAK4037468.1"/>
    <property type="molecule type" value="Genomic_DNA"/>
</dbReference>
<feature type="region of interest" description="Disordered" evidence="1">
    <location>
        <begin position="70"/>
        <end position="96"/>
    </location>
</feature>
<feature type="compositionally biased region" description="Basic and acidic residues" evidence="1">
    <location>
        <begin position="77"/>
        <end position="86"/>
    </location>
</feature>
<evidence type="ECO:0000313" key="2">
    <source>
        <dbReference type="EMBL" id="KAK4037468.1"/>
    </source>
</evidence>
<evidence type="ECO:0000256" key="1">
    <source>
        <dbReference type="SAM" id="MobiDB-lite"/>
    </source>
</evidence>
<accession>A0ABR0B705</accession>
<reference evidence="2 3" key="1">
    <citation type="journal article" date="2023" name="Nucleic Acids Res.">
        <title>The hologenome of Daphnia magna reveals possible DNA methylation and microbiome-mediated evolution of the host genome.</title>
        <authorList>
            <person name="Chaturvedi A."/>
            <person name="Li X."/>
            <person name="Dhandapani V."/>
            <person name="Marshall H."/>
            <person name="Kissane S."/>
            <person name="Cuenca-Cambronero M."/>
            <person name="Asole G."/>
            <person name="Calvet F."/>
            <person name="Ruiz-Romero M."/>
            <person name="Marangio P."/>
            <person name="Guigo R."/>
            <person name="Rago D."/>
            <person name="Mirbahai L."/>
            <person name="Eastwood N."/>
            <person name="Colbourne J.K."/>
            <person name="Zhou J."/>
            <person name="Mallon E."/>
            <person name="Orsini L."/>
        </authorList>
    </citation>
    <scope>NUCLEOTIDE SEQUENCE [LARGE SCALE GENOMIC DNA]</scope>
    <source>
        <strain evidence="2">LRV0_1</strain>
    </source>
</reference>
<keyword evidence="3" id="KW-1185">Reference proteome</keyword>
<organism evidence="2 3">
    <name type="scientific">Daphnia magna</name>
    <dbReference type="NCBI Taxonomy" id="35525"/>
    <lineage>
        <taxon>Eukaryota</taxon>
        <taxon>Metazoa</taxon>
        <taxon>Ecdysozoa</taxon>
        <taxon>Arthropoda</taxon>
        <taxon>Crustacea</taxon>
        <taxon>Branchiopoda</taxon>
        <taxon>Diplostraca</taxon>
        <taxon>Cladocera</taxon>
        <taxon>Anomopoda</taxon>
        <taxon>Daphniidae</taxon>
        <taxon>Daphnia</taxon>
    </lineage>
</organism>
<protein>
    <submittedName>
        <fullName evidence="2">Uncharacterized protein</fullName>
    </submittedName>
</protein>
<sequence>MQDPVRIIQSKQPGSAAALLYNYNDVHHIPLTFLRPNSYSFRSQTDMPAMAVMLKRSIIIHQSTSHHHRLMEQEEWGNERDGEKRGVRSWRHHKSRAVKTGSTSQTIDCGSSVLCASNQSAHCSFCCCQNTSMQQFDQLFATRETIITAGETVKSIEKLKGRKMWNSLINKPVPLGRINTQMR</sequence>
<name>A0ABR0B705_9CRUS</name>
<evidence type="ECO:0000313" key="3">
    <source>
        <dbReference type="Proteomes" id="UP001234178"/>
    </source>
</evidence>
<feature type="compositionally biased region" description="Basic residues" evidence="1">
    <location>
        <begin position="87"/>
        <end position="96"/>
    </location>
</feature>
<gene>
    <name evidence="2" type="ORF">OUZ56_029501</name>
</gene>